<dbReference type="AlphaFoldDB" id="A0A9P0KAG1"/>
<organism evidence="1 2">
    <name type="scientific">Acanthoscelides obtectus</name>
    <name type="common">Bean weevil</name>
    <name type="synonym">Bruchus obtectus</name>
    <dbReference type="NCBI Taxonomy" id="200917"/>
    <lineage>
        <taxon>Eukaryota</taxon>
        <taxon>Metazoa</taxon>
        <taxon>Ecdysozoa</taxon>
        <taxon>Arthropoda</taxon>
        <taxon>Hexapoda</taxon>
        <taxon>Insecta</taxon>
        <taxon>Pterygota</taxon>
        <taxon>Neoptera</taxon>
        <taxon>Endopterygota</taxon>
        <taxon>Coleoptera</taxon>
        <taxon>Polyphaga</taxon>
        <taxon>Cucujiformia</taxon>
        <taxon>Chrysomeloidea</taxon>
        <taxon>Chrysomelidae</taxon>
        <taxon>Bruchinae</taxon>
        <taxon>Bruchini</taxon>
        <taxon>Acanthoscelides</taxon>
    </lineage>
</organism>
<keyword evidence="2" id="KW-1185">Reference proteome</keyword>
<sequence>MFVSSSGFTRNFGMAIFRGKQVPVLGWAFILCLVIEQVMARPGGEWSQYKDLCADDPHKREMCQRCAKQTKSPVVYPMCCNEEDEVHHWCIQYTTFGKEY</sequence>
<dbReference type="EMBL" id="CAKOFQ010006738">
    <property type="protein sequence ID" value="CAH1966792.1"/>
    <property type="molecule type" value="Genomic_DNA"/>
</dbReference>
<comment type="caution">
    <text evidence="1">The sequence shown here is derived from an EMBL/GenBank/DDBJ whole genome shotgun (WGS) entry which is preliminary data.</text>
</comment>
<proteinExistence type="predicted"/>
<reference evidence="1" key="1">
    <citation type="submission" date="2022-03" db="EMBL/GenBank/DDBJ databases">
        <authorList>
            <person name="Sayadi A."/>
        </authorList>
    </citation>
    <scope>NUCLEOTIDE SEQUENCE</scope>
</reference>
<evidence type="ECO:0000313" key="1">
    <source>
        <dbReference type="EMBL" id="CAH1966792.1"/>
    </source>
</evidence>
<dbReference type="PANTHER" id="PTHR39945:SF1">
    <property type="entry name" value="FI14129P"/>
    <property type="match status" value="1"/>
</dbReference>
<dbReference type="PANTHER" id="PTHR39945">
    <property type="entry name" value="FI14129P"/>
    <property type="match status" value="1"/>
</dbReference>
<accession>A0A9P0KAG1</accession>
<dbReference type="Proteomes" id="UP001152888">
    <property type="component" value="Unassembled WGS sequence"/>
</dbReference>
<evidence type="ECO:0000313" key="2">
    <source>
        <dbReference type="Proteomes" id="UP001152888"/>
    </source>
</evidence>
<name>A0A9P0KAG1_ACAOB</name>
<gene>
    <name evidence="1" type="ORF">ACAOBT_LOCUS7046</name>
</gene>
<dbReference type="OrthoDB" id="8178576at2759"/>
<protein>
    <submittedName>
        <fullName evidence="1">Uncharacterized protein</fullName>
    </submittedName>
</protein>